<evidence type="ECO:0000259" key="4">
    <source>
        <dbReference type="PROSITE" id="PS51387"/>
    </source>
</evidence>
<dbReference type="Proteomes" id="UP000820669">
    <property type="component" value="Unassembled WGS sequence"/>
</dbReference>
<keyword evidence="6" id="KW-1185">Reference proteome</keyword>
<dbReference type="InterPro" id="IPR036683">
    <property type="entry name" value="CO_DH_flav_C_dom_sf"/>
</dbReference>
<dbReference type="InterPro" id="IPR016166">
    <property type="entry name" value="FAD-bd_PCMH"/>
</dbReference>
<dbReference type="SUPFAM" id="SSF55447">
    <property type="entry name" value="CO dehydrogenase flavoprotein C-terminal domain-like"/>
    <property type="match status" value="1"/>
</dbReference>
<dbReference type="Pfam" id="PF00941">
    <property type="entry name" value="FAD_binding_5"/>
    <property type="match status" value="1"/>
</dbReference>
<protein>
    <submittedName>
        <fullName evidence="5">Xanthine dehydrogenase family protein subunit M</fullName>
    </submittedName>
</protein>
<dbReference type="Gene3D" id="3.30.390.50">
    <property type="entry name" value="CO dehydrogenase flavoprotein, C-terminal domain"/>
    <property type="match status" value="1"/>
</dbReference>
<evidence type="ECO:0000256" key="1">
    <source>
        <dbReference type="ARBA" id="ARBA00022630"/>
    </source>
</evidence>
<evidence type="ECO:0000256" key="3">
    <source>
        <dbReference type="ARBA" id="ARBA00023002"/>
    </source>
</evidence>
<dbReference type="Gene3D" id="3.30.43.10">
    <property type="entry name" value="Uridine Diphospho-n-acetylenolpyruvylglucosamine Reductase, domain 2"/>
    <property type="match status" value="1"/>
</dbReference>
<proteinExistence type="predicted"/>
<dbReference type="InterPro" id="IPR005107">
    <property type="entry name" value="CO_DH_flav_C"/>
</dbReference>
<feature type="domain" description="FAD-binding PCMH-type" evidence="4">
    <location>
        <begin position="1"/>
        <end position="177"/>
    </location>
</feature>
<dbReference type="PANTHER" id="PTHR42659">
    <property type="entry name" value="XANTHINE DEHYDROGENASE SUBUNIT C-RELATED"/>
    <property type="match status" value="1"/>
</dbReference>
<dbReference type="InterPro" id="IPR002346">
    <property type="entry name" value="Mopterin_DH_FAD-bd"/>
</dbReference>
<comment type="caution">
    <text evidence="5">The sequence shown here is derived from an EMBL/GenBank/DDBJ whole genome shotgun (WGS) entry which is preliminary data.</text>
</comment>
<name>A0ABX1SNG2_9PSEU</name>
<dbReference type="InterPro" id="IPR036318">
    <property type="entry name" value="FAD-bd_PCMH-like_sf"/>
</dbReference>
<evidence type="ECO:0000313" key="6">
    <source>
        <dbReference type="Proteomes" id="UP000820669"/>
    </source>
</evidence>
<keyword evidence="1" id="KW-0285">Flavoprotein</keyword>
<organism evidence="5 6">
    <name type="scientific">Pseudonocardia acidicola</name>
    <dbReference type="NCBI Taxonomy" id="2724939"/>
    <lineage>
        <taxon>Bacteria</taxon>
        <taxon>Bacillati</taxon>
        <taxon>Actinomycetota</taxon>
        <taxon>Actinomycetes</taxon>
        <taxon>Pseudonocardiales</taxon>
        <taxon>Pseudonocardiaceae</taxon>
        <taxon>Pseudonocardia</taxon>
    </lineage>
</organism>
<keyword evidence="3" id="KW-0560">Oxidoreductase</keyword>
<dbReference type="InterPro" id="IPR016169">
    <property type="entry name" value="FAD-bd_PCMH_sub2"/>
</dbReference>
<dbReference type="SMART" id="SM01092">
    <property type="entry name" value="CO_deh_flav_C"/>
    <property type="match status" value="1"/>
</dbReference>
<dbReference type="Gene3D" id="3.30.465.10">
    <property type="match status" value="1"/>
</dbReference>
<accession>A0ABX1SNG2</accession>
<evidence type="ECO:0000256" key="2">
    <source>
        <dbReference type="ARBA" id="ARBA00022827"/>
    </source>
</evidence>
<evidence type="ECO:0000313" key="5">
    <source>
        <dbReference type="EMBL" id="NMI01957.1"/>
    </source>
</evidence>
<dbReference type="PROSITE" id="PS51387">
    <property type="entry name" value="FAD_PCMH"/>
    <property type="match status" value="1"/>
</dbReference>
<keyword evidence="2" id="KW-0274">FAD</keyword>
<dbReference type="InterPro" id="IPR051312">
    <property type="entry name" value="Diverse_Substr_Oxidored"/>
</dbReference>
<dbReference type="PANTHER" id="PTHR42659:SF2">
    <property type="entry name" value="XANTHINE DEHYDROGENASE SUBUNIT C-RELATED"/>
    <property type="match status" value="1"/>
</dbReference>
<dbReference type="InterPro" id="IPR016167">
    <property type="entry name" value="FAD-bd_PCMH_sub1"/>
</dbReference>
<gene>
    <name evidence="5" type="ORF">HF526_32360</name>
</gene>
<reference evidence="5 6" key="1">
    <citation type="submission" date="2020-04" db="EMBL/GenBank/DDBJ databases">
        <authorList>
            <person name="Klaysubun C."/>
            <person name="Duangmal K."/>
            <person name="Lipun K."/>
        </authorList>
    </citation>
    <scope>NUCLEOTIDE SEQUENCE [LARGE SCALE GENOMIC DNA]</scope>
    <source>
        <strain evidence="5 6">K10HN5</strain>
    </source>
</reference>
<sequence length="294" mass="30831">MKAASFVYHRAGSVAEAVTLLDDYQGSARILAGGQSLLPMLNMRLWRPGALIDINGIDDLAGVRVEGGTTVLGALVRYSTIERDPLIADRLPLLARVVRHIGDRQVRNRGTLGGSLVQGDPTGEMPLACLVLGAVVRAVGPRGTREIPVAELYEGSYATALDPDEMVTEIAFPASVGHIAFAERCRRHNDFAVISVAATGNRGPDGRWSGVRIGLGGVADTPVLATAAAAALDGTDLSDAAIAEAGRSALEVIDPPTDVRASAEYRRHLVPIDVARVLAELRTAGASTSKEKTA</sequence>
<dbReference type="EMBL" id="JAAXLA010000111">
    <property type="protein sequence ID" value="NMI01957.1"/>
    <property type="molecule type" value="Genomic_DNA"/>
</dbReference>
<dbReference type="SUPFAM" id="SSF56176">
    <property type="entry name" value="FAD-binding/transporter-associated domain-like"/>
    <property type="match status" value="1"/>
</dbReference>
<dbReference type="RefSeq" id="WP_169385466.1">
    <property type="nucleotide sequence ID" value="NZ_JAAXLA010000111.1"/>
</dbReference>
<dbReference type="Pfam" id="PF03450">
    <property type="entry name" value="CO_deh_flav_C"/>
    <property type="match status" value="1"/>
</dbReference>